<dbReference type="AlphaFoldDB" id="A0A6J5H204"/>
<keyword evidence="4" id="KW-1185">Reference proteome</keyword>
<proteinExistence type="predicted"/>
<dbReference type="PANTHER" id="PTHR33375:SF7">
    <property type="entry name" value="CHROMOSOME 2-PARTITIONING PROTEIN PARB-RELATED"/>
    <property type="match status" value="1"/>
</dbReference>
<evidence type="ECO:0000259" key="2">
    <source>
        <dbReference type="Pfam" id="PF02195"/>
    </source>
</evidence>
<protein>
    <recommendedName>
        <fullName evidence="2">ParB-like N-terminal domain-containing protein</fullName>
    </recommendedName>
</protein>
<dbReference type="SUPFAM" id="SSF110849">
    <property type="entry name" value="ParB/Sulfiredoxin"/>
    <property type="match status" value="1"/>
</dbReference>
<dbReference type="GO" id="GO:0005694">
    <property type="term" value="C:chromosome"/>
    <property type="evidence" value="ECO:0007669"/>
    <property type="project" value="TreeGrafter"/>
</dbReference>
<sequence length="123" mass="13313">MQTQVETTVAETTETASPLETSFGNEQPVITVPYCSLRPSPLNARTQLLSGIPGLAANIRAKGLLQNLVVHEMKGGRGKQRRYGVCAGQRREAALDLLYEQKHIAGDYPVPVRLVSEGEALAI</sequence>
<name>A0A6J5H204_9BURK</name>
<dbReference type="InterPro" id="IPR050336">
    <property type="entry name" value="Chromosome_partition/occlusion"/>
</dbReference>
<dbReference type="GO" id="GO:0007059">
    <property type="term" value="P:chromosome segregation"/>
    <property type="evidence" value="ECO:0007669"/>
    <property type="project" value="TreeGrafter"/>
</dbReference>
<feature type="region of interest" description="Disordered" evidence="1">
    <location>
        <begin position="1"/>
        <end position="23"/>
    </location>
</feature>
<reference evidence="3 4" key="1">
    <citation type="submission" date="2020-04" db="EMBL/GenBank/DDBJ databases">
        <authorList>
            <person name="De Canck E."/>
        </authorList>
    </citation>
    <scope>NUCLEOTIDE SEQUENCE [LARGE SCALE GENOMIC DNA]</scope>
    <source>
        <strain evidence="3 4">LMG 27177</strain>
    </source>
</reference>
<evidence type="ECO:0000256" key="1">
    <source>
        <dbReference type="SAM" id="MobiDB-lite"/>
    </source>
</evidence>
<dbReference type="Pfam" id="PF02195">
    <property type="entry name" value="ParB_N"/>
    <property type="match status" value="1"/>
</dbReference>
<dbReference type="PANTHER" id="PTHR33375">
    <property type="entry name" value="CHROMOSOME-PARTITIONING PROTEIN PARB-RELATED"/>
    <property type="match status" value="1"/>
</dbReference>
<accession>A0A6J5H204</accession>
<dbReference type="CDD" id="cd16406">
    <property type="entry name" value="ParB_N_like"/>
    <property type="match status" value="1"/>
</dbReference>
<dbReference type="Proteomes" id="UP000494252">
    <property type="component" value="Unassembled WGS sequence"/>
</dbReference>
<feature type="domain" description="ParB-like N-terminal" evidence="2">
    <location>
        <begin position="29"/>
        <end position="120"/>
    </location>
</feature>
<organism evidence="3 4">
    <name type="scientific">Paraburkholderia fynbosensis</name>
    <dbReference type="NCBI Taxonomy" id="1200993"/>
    <lineage>
        <taxon>Bacteria</taxon>
        <taxon>Pseudomonadati</taxon>
        <taxon>Pseudomonadota</taxon>
        <taxon>Betaproteobacteria</taxon>
        <taxon>Burkholderiales</taxon>
        <taxon>Burkholderiaceae</taxon>
        <taxon>Paraburkholderia</taxon>
    </lineage>
</organism>
<feature type="compositionally biased region" description="Low complexity" evidence="1">
    <location>
        <begin position="1"/>
        <end position="16"/>
    </location>
</feature>
<evidence type="ECO:0000313" key="4">
    <source>
        <dbReference type="Proteomes" id="UP000494252"/>
    </source>
</evidence>
<evidence type="ECO:0000313" key="3">
    <source>
        <dbReference type="EMBL" id="CAB3810279.1"/>
    </source>
</evidence>
<dbReference type="EMBL" id="CADIKI010000034">
    <property type="protein sequence ID" value="CAB3810279.1"/>
    <property type="molecule type" value="Genomic_DNA"/>
</dbReference>
<dbReference type="InterPro" id="IPR003115">
    <property type="entry name" value="ParB_N"/>
</dbReference>
<dbReference type="Gene3D" id="3.90.1530.30">
    <property type="match status" value="1"/>
</dbReference>
<dbReference type="InterPro" id="IPR036086">
    <property type="entry name" value="ParB/Sulfiredoxin_sf"/>
</dbReference>
<gene>
    <name evidence="3" type="ORF">LMG27177_07111</name>
</gene>